<organism evidence="3 4">
    <name type="scientific">Paenibacillus anaericanus</name>
    <dbReference type="NCBI Taxonomy" id="170367"/>
    <lineage>
        <taxon>Bacteria</taxon>
        <taxon>Bacillati</taxon>
        <taxon>Bacillota</taxon>
        <taxon>Bacilli</taxon>
        <taxon>Bacillales</taxon>
        <taxon>Paenibacillaceae</taxon>
        <taxon>Paenibacillus</taxon>
    </lineage>
</organism>
<keyword evidence="4" id="KW-1185">Reference proteome</keyword>
<feature type="signal peptide" evidence="1">
    <location>
        <begin position="1"/>
        <end position="28"/>
    </location>
</feature>
<dbReference type="OrthoDB" id="2382419at2"/>
<comment type="caution">
    <text evidence="3">The sequence shown here is derived from an EMBL/GenBank/DDBJ whole genome shotgun (WGS) entry which is preliminary data.</text>
</comment>
<dbReference type="InterPro" id="IPR051465">
    <property type="entry name" value="Cell_Envelope_Struct_Comp"/>
</dbReference>
<dbReference type="RefSeq" id="WP_127194751.1">
    <property type="nucleotide sequence ID" value="NZ_RZNY01000035.1"/>
</dbReference>
<proteinExistence type="predicted"/>
<dbReference type="AlphaFoldDB" id="A0A433XZA4"/>
<dbReference type="InterPro" id="IPR001119">
    <property type="entry name" value="SLH_dom"/>
</dbReference>
<dbReference type="PANTHER" id="PTHR43308">
    <property type="entry name" value="OUTER MEMBRANE PROTEIN ALPHA-RELATED"/>
    <property type="match status" value="1"/>
</dbReference>
<name>A0A433XZA4_9BACL</name>
<dbReference type="Pfam" id="PF00395">
    <property type="entry name" value="SLH"/>
    <property type="match status" value="2"/>
</dbReference>
<feature type="domain" description="SLH" evidence="2">
    <location>
        <begin position="199"/>
        <end position="265"/>
    </location>
</feature>
<feature type="domain" description="SLH" evidence="2">
    <location>
        <begin position="28"/>
        <end position="92"/>
    </location>
</feature>
<evidence type="ECO:0000313" key="3">
    <source>
        <dbReference type="EMBL" id="RUT40530.1"/>
    </source>
</evidence>
<evidence type="ECO:0000313" key="4">
    <source>
        <dbReference type="Proteomes" id="UP000279446"/>
    </source>
</evidence>
<dbReference type="Proteomes" id="UP000279446">
    <property type="component" value="Unassembled WGS sequence"/>
</dbReference>
<keyword evidence="1" id="KW-0732">Signal</keyword>
<dbReference type="EMBL" id="RZNY01000035">
    <property type="protein sequence ID" value="RUT40530.1"/>
    <property type="molecule type" value="Genomic_DNA"/>
</dbReference>
<dbReference type="PROSITE" id="PS51272">
    <property type="entry name" value="SLH"/>
    <property type="match status" value="2"/>
</dbReference>
<gene>
    <name evidence="3" type="ORF">EJP82_24845</name>
</gene>
<sequence length="390" mass="43964">MKSFKYILLLFTTIITLSSTLIASPASASGFRDVDASKYEWAMESIDFMIDHQVVNGFPDGSFKPKQTLTKAEFTVMIHRLFPQLRATELQSIQGVSPNHWAHQEFSDLYSDIGIYAADQQNFNTETYTYSPDKKMTRWDVLIVLNALFEDLGGRTEPTQGQLLSNLNYIKDVQTKKFASYDQYDAWKNAYSPLTPIIGTVGTDNVISQDLEWLKANALYTFQTQGIMTADNQGNFHPLQQVTRAEIVTILHRLYLIVGENYAPTPPVTDPIPGGTKHFIYGSGESTGSGHNLFYNDEVIDFTVVLNNSLVDGEPIKNVVVRVESQQILDVYVTVNNEKTLYTYEQLTDPINPVRISVEGLPYIMVESKTRFPDQLTENGDNDAMVFVES</sequence>
<reference evidence="3 4" key="1">
    <citation type="submission" date="2018-12" db="EMBL/GenBank/DDBJ databases">
        <authorList>
            <person name="Sun L."/>
            <person name="Chen Z."/>
        </authorList>
    </citation>
    <scope>NUCLEOTIDE SEQUENCE [LARGE SCALE GENOMIC DNA]</scope>
    <source>
        <strain evidence="3 4">DSM 15890</strain>
    </source>
</reference>
<protein>
    <submittedName>
        <fullName evidence="3">S-layer homology domain-containing protein</fullName>
    </submittedName>
</protein>
<dbReference type="PANTHER" id="PTHR43308:SF5">
    <property type="entry name" value="S-LAYER PROTEIN _ PEPTIDOGLYCAN ENDO-BETA-N-ACETYLGLUCOSAMINIDASE"/>
    <property type="match status" value="1"/>
</dbReference>
<evidence type="ECO:0000256" key="1">
    <source>
        <dbReference type="SAM" id="SignalP"/>
    </source>
</evidence>
<evidence type="ECO:0000259" key="2">
    <source>
        <dbReference type="PROSITE" id="PS51272"/>
    </source>
</evidence>
<feature type="chain" id="PRO_5019298283" evidence="1">
    <location>
        <begin position="29"/>
        <end position="390"/>
    </location>
</feature>
<accession>A0A433XZA4</accession>